<feature type="region of interest" description="Disordered" evidence="1">
    <location>
        <begin position="502"/>
        <end position="556"/>
    </location>
</feature>
<evidence type="ECO:0000313" key="3">
    <source>
        <dbReference type="EMBL" id="RVD87365.1"/>
    </source>
</evidence>
<feature type="compositionally biased region" description="Basic and acidic residues" evidence="1">
    <location>
        <begin position="587"/>
        <end position="598"/>
    </location>
</feature>
<name>A0A437A822_ARTFL</name>
<dbReference type="AlphaFoldDB" id="A0A437A822"/>
<feature type="region of interest" description="Disordered" evidence="1">
    <location>
        <begin position="437"/>
        <end position="481"/>
    </location>
</feature>
<keyword evidence="2" id="KW-1133">Transmembrane helix</keyword>
<feature type="compositionally biased region" description="Polar residues" evidence="1">
    <location>
        <begin position="507"/>
        <end position="519"/>
    </location>
</feature>
<evidence type="ECO:0000256" key="2">
    <source>
        <dbReference type="SAM" id="Phobius"/>
    </source>
</evidence>
<sequence length="666" mass="73802">MAPAPTVEPSAIKTLSATLAATAVPYPSGSTSVDGKLKFDASTIAAVALGVAMFFTIIGVIGYCFWVQRQKRNLYRHQAEGLHGHWTRIEQPPVPVQAEKPSFPPVYAKRVSFSARPSFSKPSTGIDITQIGHPKLIQSSQDIDPSFAEPKAAYIRAHKGTITAIAEPQMQISNVDSMTEKLASHTAMATPPPTMEIAKPLAILTMDSKKRQNAPKLSLQTSIVPSNSINNNITSTIVAGLPTNIYVPPTPSRVGFGDVSFTPRTPRRMDFGLESQLFRPDSRKSQFECFSPTNTRAHRILPVPKERYRFSDPTTPTPQSVRSVRSLSWNGRTNDHTASFQTITMQTPISPRQLRSPNIYSPRRQNLIPVDRSDLDRESMQTHPHSRIVSSLSTGQHKSTPPPEETRRIIKKPKLKIISAKDEDEILTDDDTSVIESEYDSSDESSETTAKMFTHNNRSSVRTGRTGSTRFSQDSIPNPPLTPFYGEVKGNNPYINQMEAKGRANRPTATDTPTRTLSSPGIEIITRPGDESPPLSPVTFRIDTNPGSMTPKLPYKSEPYDRIEADRVNDGSYPAEWKVQMERQAAEEGLVRRERDLQPKSSGNSVAPPKSSKSKGVSFRLTNHRRNASDENLILPKIDVSLAETMRQMRPNFYEIGTNESDVSMI</sequence>
<keyword evidence="2" id="KW-0472">Membrane</keyword>
<dbReference type="VEuPathDB" id="FungiDB:DFL_001601"/>
<feature type="transmembrane region" description="Helical" evidence="2">
    <location>
        <begin position="44"/>
        <end position="66"/>
    </location>
</feature>
<dbReference type="RefSeq" id="XP_067492909.1">
    <property type="nucleotide sequence ID" value="XM_067630247.1"/>
</dbReference>
<feature type="region of interest" description="Disordered" evidence="1">
    <location>
        <begin position="587"/>
        <end position="619"/>
    </location>
</feature>
<dbReference type="GeneID" id="93583912"/>
<proteinExistence type="predicted"/>
<gene>
    <name evidence="3" type="ORF">DFL_001601</name>
</gene>
<evidence type="ECO:0000313" key="4">
    <source>
        <dbReference type="Proteomes" id="UP000283090"/>
    </source>
</evidence>
<feature type="compositionally biased region" description="Polar residues" evidence="1">
    <location>
        <begin position="448"/>
        <end position="476"/>
    </location>
</feature>
<protein>
    <submittedName>
        <fullName evidence="3">Uncharacterized protein</fullName>
    </submittedName>
</protein>
<dbReference type="Proteomes" id="UP000283090">
    <property type="component" value="Unassembled WGS sequence"/>
</dbReference>
<comment type="caution">
    <text evidence="3">The sequence shown here is derived from an EMBL/GenBank/DDBJ whole genome shotgun (WGS) entry which is preliminary data.</text>
</comment>
<feature type="compositionally biased region" description="Acidic residues" evidence="1">
    <location>
        <begin position="437"/>
        <end position="446"/>
    </location>
</feature>
<feature type="region of interest" description="Disordered" evidence="1">
    <location>
        <begin position="376"/>
        <end position="406"/>
    </location>
</feature>
<organism evidence="3 4">
    <name type="scientific">Arthrobotrys flagrans</name>
    <name type="common">Nematode-trapping fungus</name>
    <name type="synonym">Trichothecium flagrans</name>
    <dbReference type="NCBI Taxonomy" id="97331"/>
    <lineage>
        <taxon>Eukaryota</taxon>
        <taxon>Fungi</taxon>
        <taxon>Dikarya</taxon>
        <taxon>Ascomycota</taxon>
        <taxon>Pezizomycotina</taxon>
        <taxon>Orbiliomycetes</taxon>
        <taxon>Orbiliales</taxon>
        <taxon>Orbiliaceae</taxon>
        <taxon>Arthrobotrys</taxon>
    </lineage>
</organism>
<reference evidence="3 4" key="1">
    <citation type="submission" date="2019-01" db="EMBL/GenBank/DDBJ databases">
        <title>Intercellular communication is required for trap formation in the nematode-trapping fungus Duddingtonia flagrans.</title>
        <authorList>
            <person name="Youssar L."/>
            <person name="Wernet V."/>
            <person name="Hensel N."/>
            <person name="Hildebrandt H.-G."/>
            <person name="Fischer R."/>
        </authorList>
    </citation>
    <scope>NUCLEOTIDE SEQUENCE [LARGE SCALE GENOMIC DNA]</scope>
    <source>
        <strain evidence="3 4">CBS H-5679</strain>
    </source>
</reference>
<dbReference type="EMBL" id="SAEB01000003">
    <property type="protein sequence ID" value="RVD87365.1"/>
    <property type="molecule type" value="Genomic_DNA"/>
</dbReference>
<accession>A0A437A822</accession>
<feature type="compositionally biased region" description="Polar residues" evidence="1">
    <location>
        <begin position="388"/>
        <end position="399"/>
    </location>
</feature>
<keyword evidence="2" id="KW-0812">Transmembrane</keyword>
<keyword evidence="4" id="KW-1185">Reference proteome</keyword>
<dbReference type="OrthoDB" id="5329037at2759"/>
<evidence type="ECO:0000256" key="1">
    <source>
        <dbReference type="SAM" id="MobiDB-lite"/>
    </source>
</evidence>